<protein>
    <recommendedName>
        <fullName evidence="1">DUF5753 domain-containing protein</fullName>
    </recommendedName>
</protein>
<reference evidence="2 3" key="1">
    <citation type="journal article" date="2010" name="J. Bacteriol.">
        <title>Biochemical characterization of a novel indole prenyltransferase from Streptomyces sp. SN-593.</title>
        <authorList>
            <person name="Takahashi S."/>
            <person name="Takagi H."/>
            <person name="Toyoda A."/>
            <person name="Uramoto M."/>
            <person name="Nogawa T."/>
            <person name="Ueki M."/>
            <person name="Sakaki Y."/>
            <person name="Osada H."/>
        </authorList>
    </citation>
    <scope>NUCLEOTIDE SEQUENCE [LARGE SCALE GENOMIC DNA]</scope>
    <source>
        <strain evidence="2 3">SN-593</strain>
    </source>
</reference>
<proteinExistence type="predicted"/>
<dbReference type="Proteomes" id="UP000595703">
    <property type="component" value="Chromosome"/>
</dbReference>
<dbReference type="Pfam" id="PF19054">
    <property type="entry name" value="DUF5753"/>
    <property type="match status" value="1"/>
</dbReference>
<accession>A0A7U3UZ56</accession>
<organism evidence="2 3">
    <name type="scientific">Actinacidiphila reveromycinica</name>
    <dbReference type="NCBI Taxonomy" id="659352"/>
    <lineage>
        <taxon>Bacteria</taxon>
        <taxon>Bacillati</taxon>
        <taxon>Actinomycetota</taxon>
        <taxon>Actinomycetes</taxon>
        <taxon>Kitasatosporales</taxon>
        <taxon>Streptomycetaceae</taxon>
        <taxon>Actinacidiphila</taxon>
    </lineage>
</organism>
<reference evidence="2 3" key="4">
    <citation type="journal article" date="2020" name="Sci. Rep.">
        <title>beta-carboline chemical signals induce reveromycin production through a LuxR family regulator in Streptomyces sp. SN-593.</title>
        <authorList>
            <person name="Panthee S."/>
            <person name="Kito N."/>
            <person name="Hayashi T."/>
            <person name="Shimizu T."/>
            <person name="Ishikawa J."/>
            <person name="Hamamoto H."/>
            <person name="Osada H."/>
            <person name="Takahashi S."/>
        </authorList>
    </citation>
    <scope>NUCLEOTIDE SEQUENCE [LARGE SCALE GENOMIC DNA]</scope>
    <source>
        <strain evidence="2 3">SN-593</strain>
    </source>
</reference>
<evidence type="ECO:0000313" key="2">
    <source>
        <dbReference type="EMBL" id="BBB01514.1"/>
    </source>
</evidence>
<dbReference type="KEGG" id="arev:RVR_8966"/>
<name>A0A7U3UZ56_9ACTN</name>
<feature type="domain" description="DUF5753" evidence="1">
    <location>
        <begin position="115"/>
        <end position="281"/>
    </location>
</feature>
<keyword evidence="3" id="KW-1185">Reference proteome</keyword>
<reference evidence="2 3" key="3">
    <citation type="journal article" date="2011" name="Nat. Chem. Biol.">
        <title>Reveromycin A biosynthesis uses RevG and RevJ for stereospecific spiroacetal formation.</title>
        <authorList>
            <person name="Takahashi S."/>
            <person name="Toyoda A."/>
            <person name="Sekiyama Y."/>
            <person name="Takagi H."/>
            <person name="Nogawa T."/>
            <person name="Uramoto M."/>
            <person name="Suzuki R."/>
            <person name="Koshino H."/>
            <person name="Kumano T."/>
            <person name="Panthee S."/>
            <person name="Dairi T."/>
            <person name="Ishikawa J."/>
            <person name="Ikeda H."/>
            <person name="Sakaki Y."/>
            <person name="Osada H."/>
        </authorList>
    </citation>
    <scope>NUCLEOTIDE SEQUENCE [LARGE SCALE GENOMIC DNA]</scope>
    <source>
        <strain evidence="2 3">SN-593</strain>
    </source>
</reference>
<gene>
    <name evidence="2" type="ORF">RVR_8966</name>
</gene>
<reference evidence="2 3" key="2">
    <citation type="journal article" date="2011" name="J. Antibiot.">
        <title>Furaquinocins I and J: novel polyketide isoprenoid hybrid compounds from Streptomyces reveromyceticus SN-593.</title>
        <authorList>
            <person name="Panthee S."/>
            <person name="Takahashi S."/>
            <person name="Takagi H."/>
            <person name="Nogawa T."/>
            <person name="Oowada E."/>
            <person name="Uramoto M."/>
            <person name="Osada H."/>
        </authorList>
    </citation>
    <scope>NUCLEOTIDE SEQUENCE [LARGE SCALE GENOMIC DNA]</scope>
    <source>
        <strain evidence="2 3">SN-593</strain>
    </source>
</reference>
<dbReference type="AlphaFoldDB" id="A0A7U3UZ56"/>
<dbReference type="InterPro" id="IPR043917">
    <property type="entry name" value="DUF5753"/>
</dbReference>
<sequence>MRVPDADGGTHGAVRPAVGAVVLGLVLRSLRRGLPSGAEPVRSRADAARSVGVSPRAITRLEGALDGHGVDADGRRSLLARYGMADPGARDATALLPHAPDPAVLHDGAAGWPHRLAACVGSAGRVRTYALTVFPRVLWTAGYAHALRTAHHLPADRFTPSARVPDGVPVTAILDEMVLCHLWNVGLDPAVAAAQLDHVLGLVARGSLTVRMVGMHAQPTDAAMLTELVRAGGRHHLFAEEFDDFSGALYRAACSPGPYPGLLDTAESRAMSPADSLAVLEAARRQVTPTSTPR</sequence>
<evidence type="ECO:0000259" key="1">
    <source>
        <dbReference type="Pfam" id="PF19054"/>
    </source>
</evidence>
<evidence type="ECO:0000313" key="3">
    <source>
        <dbReference type="Proteomes" id="UP000595703"/>
    </source>
</evidence>
<dbReference type="EMBL" id="AP018365">
    <property type="protein sequence ID" value="BBB01514.1"/>
    <property type="molecule type" value="Genomic_DNA"/>
</dbReference>